<comment type="caution">
    <text evidence="2">The sequence shown here is derived from an EMBL/GenBank/DDBJ whole genome shotgun (WGS) entry which is preliminary data.</text>
</comment>
<dbReference type="SUPFAM" id="SSF53850">
    <property type="entry name" value="Periplasmic binding protein-like II"/>
    <property type="match status" value="1"/>
</dbReference>
<dbReference type="RefSeq" id="WP_248669721.1">
    <property type="nucleotide sequence ID" value="NZ_JALPRX010000138.1"/>
</dbReference>
<dbReference type="Pfam" id="PF03401">
    <property type="entry name" value="TctC"/>
    <property type="match status" value="1"/>
</dbReference>
<protein>
    <submittedName>
        <fullName evidence="2">Tripartite tricarboxylate transporter substrate-binding protein</fullName>
    </submittedName>
</protein>
<dbReference type="InterPro" id="IPR042100">
    <property type="entry name" value="Bug_dom1"/>
</dbReference>
<dbReference type="AlphaFoldDB" id="A0A9X1YCK5"/>
<evidence type="ECO:0000313" key="3">
    <source>
        <dbReference type="Proteomes" id="UP001139516"/>
    </source>
</evidence>
<organism evidence="2 3">
    <name type="scientific">Roseomonas acroporae</name>
    <dbReference type="NCBI Taxonomy" id="2937791"/>
    <lineage>
        <taxon>Bacteria</taxon>
        <taxon>Pseudomonadati</taxon>
        <taxon>Pseudomonadota</taxon>
        <taxon>Alphaproteobacteria</taxon>
        <taxon>Acetobacterales</taxon>
        <taxon>Roseomonadaceae</taxon>
        <taxon>Roseomonas</taxon>
    </lineage>
</organism>
<dbReference type="PANTHER" id="PTHR42928:SF5">
    <property type="entry name" value="BLR1237 PROTEIN"/>
    <property type="match status" value="1"/>
</dbReference>
<name>A0A9X1YCK5_9PROT</name>
<dbReference type="Gene3D" id="3.40.190.10">
    <property type="entry name" value="Periplasmic binding protein-like II"/>
    <property type="match status" value="1"/>
</dbReference>
<comment type="similarity">
    <text evidence="1">Belongs to the UPF0065 (bug) family.</text>
</comment>
<keyword evidence="3" id="KW-1185">Reference proteome</keyword>
<accession>A0A9X1YCK5</accession>
<dbReference type="PANTHER" id="PTHR42928">
    <property type="entry name" value="TRICARBOXYLATE-BINDING PROTEIN"/>
    <property type="match status" value="1"/>
</dbReference>
<reference evidence="2" key="1">
    <citation type="submission" date="2022-04" db="EMBL/GenBank/DDBJ databases">
        <title>Roseomonas acroporae sp. nov., isolated from coral Acropora digitifera.</title>
        <authorList>
            <person name="Sun H."/>
        </authorList>
    </citation>
    <scope>NUCLEOTIDE SEQUENCE</scope>
    <source>
        <strain evidence="2">NAR14</strain>
    </source>
</reference>
<evidence type="ECO:0000256" key="1">
    <source>
        <dbReference type="ARBA" id="ARBA00006987"/>
    </source>
</evidence>
<dbReference type="Proteomes" id="UP001139516">
    <property type="component" value="Unassembled WGS sequence"/>
</dbReference>
<dbReference type="InterPro" id="IPR005064">
    <property type="entry name" value="BUG"/>
</dbReference>
<dbReference type="EMBL" id="JALPRX010000138">
    <property type="protein sequence ID" value="MCK8787671.1"/>
    <property type="molecule type" value="Genomic_DNA"/>
</dbReference>
<dbReference type="Gene3D" id="3.40.190.150">
    <property type="entry name" value="Bordetella uptake gene, domain 1"/>
    <property type="match status" value="1"/>
</dbReference>
<gene>
    <name evidence="2" type="ORF">M0638_25215</name>
</gene>
<proteinExistence type="inferred from homology"/>
<sequence length="269" mass="28814">MADGLQVPVVVDNRPGAGGQIAAVTVRQLPADGHTIFYGDVGPFAINSSLYPRLAYDMARDFLPLTRLLVTPQLVVVEAGRPLRGFADLVQAAKGGNSLTYGSYGIGSAPHLWGEMLRRETGTDLVHVPYRGAAPALQDIIGGRLDFMADVVPSSLPLVQEGRLRALALIGERRLAQLPDVPTMAELGYPRLQTVGWNGVALRYGTPPATVERLNAEIVRALRQPDVVARYTVMGLEIAPLAPDRFAAFIADETALWGGIIRSAGITVE</sequence>
<evidence type="ECO:0000313" key="2">
    <source>
        <dbReference type="EMBL" id="MCK8787671.1"/>
    </source>
</evidence>